<keyword evidence="5 8" id="KW-1133">Transmembrane helix</keyword>
<keyword evidence="3" id="KW-1003">Cell membrane</keyword>
<sequence length="279" mass="29911">MTGFVVLLGITAASFSFGMVAVLSTMIGTAAGRLGRVERALVNQGLFGYNAVLTGIGIFVFLQGSNRWWIALIGAFLSTVVTAAMMQWLAKLKIPVLTFPFAVLTWLILLVSYRFEAVKIGPTLSPAALSAVTINRNETPDMISGWIHGIGQVYIMDHLWAGILILVGVFLAGWKQGLLALGGSIVGWSTAYFLRADMSWLNTGLYGYNAALTFLAIGGVFGHGNKTALIAGAVGAAFSVPMTAGISVFLAPYGLPAFTMPFILTTWLYLGSRQFLRNW</sequence>
<feature type="transmembrane region" description="Helical" evidence="8">
    <location>
        <begin position="228"/>
        <end position="247"/>
    </location>
</feature>
<evidence type="ECO:0000313" key="9">
    <source>
        <dbReference type="EMBL" id="GAX90034.1"/>
    </source>
</evidence>
<evidence type="ECO:0000256" key="6">
    <source>
        <dbReference type="ARBA" id="ARBA00023136"/>
    </source>
</evidence>
<organism evidence="9 10">
    <name type="scientific">Effusibacillus lacus</name>
    <dbReference type="NCBI Taxonomy" id="1348429"/>
    <lineage>
        <taxon>Bacteria</taxon>
        <taxon>Bacillati</taxon>
        <taxon>Bacillota</taxon>
        <taxon>Bacilli</taxon>
        <taxon>Bacillales</taxon>
        <taxon>Alicyclobacillaceae</taxon>
        <taxon>Effusibacillus</taxon>
    </lineage>
</organism>
<reference evidence="10" key="1">
    <citation type="submission" date="2017-07" db="EMBL/GenBank/DDBJ databases">
        <title>Draft genome sequence of Effusibacillus lacus strain skLN1.</title>
        <authorList>
            <person name="Watanabe M."/>
            <person name="Kojima H."/>
            <person name="Fukui M."/>
        </authorList>
    </citation>
    <scope>NUCLEOTIDE SEQUENCE [LARGE SCALE GENOMIC DNA]</scope>
    <source>
        <strain evidence="10">skLN1</strain>
    </source>
</reference>
<evidence type="ECO:0000256" key="4">
    <source>
        <dbReference type="ARBA" id="ARBA00022692"/>
    </source>
</evidence>
<evidence type="ECO:0000256" key="3">
    <source>
        <dbReference type="ARBA" id="ARBA00022475"/>
    </source>
</evidence>
<evidence type="ECO:0000256" key="8">
    <source>
        <dbReference type="SAM" id="Phobius"/>
    </source>
</evidence>
<evidence type="ECO:0000256" key="1">
    <source>
        <dbReference type="ARBA" id="ARBA00004651"/>
    </source>
</evidence>
<dbReference type="Proteomes" id="UP000217785">
    <property type="component" value="Unassembled WGS sequence"/>
</dbReference>
<dbReference type="Pfam" id="PF03253">
    <property type="entry name" value="UT"/>
    <property type="match status" value="1"/>
</dbReference>
<keyword evidence="4 8" id="KW-0812">Transmembrane</keyword>
<feature type="site" description="Important for channel permeability" evidence="7">
    <location>
        <position position="259"/>
    </location>
</feature>
<dbReference type="InterPro" id="IPR029020">
    <property type="entry name" value="Ammonium/urea_transptr"/>
</dbReference>
<evidence type="ECO:0000256" key="2">
    <source>
        <dbReference type="ARBA" id="ARBA00005914"/>
    </source>
</evidence>
<evidence type="ECO:0000256" key="5">
    <source>
        <dbReference type="ARBA" id="ARBA00022989"/>
    </source>
</evidence>
<dbReference type="PANTHER" id="PTHR10464">
    <property type="entry name" value="UREA TRANSPORTER"/>
    <property type="match status" value="1"/>
</dbReference>
<dbReference type="Gene3D" id="1.10.3430.10">
    <property type="entry name" value="Ammonium transporter AmtB like domains"/>
    <property type="match status" value="1"/>
</dbReference>
<comment type="subcellular location">
    <subcellularLocation>
        <location evidence="1">Cell membrane</location>
        <topology evidence="1">Multi-pass membrane protein</topology>
    </subcellularLocation>
</comment>
<gene>
    <name evidence="9" type="ORF">EFBL_1660</name>
</gene>
<accession>A0A292YNT6</accession>
<comment type="similarity">
    <text evidence="2">Belongs to the urea transporter family.</text>
</comment>
<feature type="transmembrane region" description="Helical" evidence="8">
    <location>
        <begin position="6"/>
        <end position="28"/>
    </location>
</feature>
<protein>
    <submittedName>
        <fullName evidence="9">Urea transporter</fullName>
    </submittedName>
</protein>
<dbReference type="EMBL" id="BDUF01000044">
    <property type="protein sequence ID" value="GAX90034.1"/>
    <property type="molecule type" value="Genomic_DNA"/>
</dbReference>
<keyword evidence="10" id="KW-1185">Reference proteome</keyword>
<feature type="transmembrane region" description="Helical" evidence="8">
    <location>
        <begin position="68"/>
        <end position="89"/>
    </location>
</feature>
<dbReference type="GO" id="GO:0015204">
    <property type="term" value="F:urea transmembrane transporter activity"/>
    <property type="evidence" value="ECO:0007669"/>
    <property type="project" value="InterPro"/>
</dbReference>
<name>A0A292YNT6_9BACL</name>
<dbReference type="PIRSF" id="PIRSF016502">
    <property type="entry name" value="Urea_transporter"/>
    <property type="match status" value="1"/>
</dbReference>
<evidence type="ECO:0000313" key="10">
    <source>
        <dbReference type="Proteomes" id="UP000217785"/>
    </source>
</evidence>
<dbReference type="InterPro" id="IPR004937">
    <property type="entry name" value="Urea_transporter"/>
</dbReference>
<feature type="transmembrane region" description="Helical" evidence="8">
    <location>
        <begin position="146"/>
        <end position="171"/>
    </location>
</feature>
<feature type="transmembrane region" description="Helical" evidence="8">
    <location>
        <begin position="253"/>
        <end position="270"/>
    </location>
</feature>
<evidence type="ECO:0000256" key="7">
    <source>
        <dbReference type="PIRSR" id="PIRSR016502-1"/>
    </source>
</evidence>
<proteinExistence type="inferred from homology"/>
<comment type="caution">
    <text evidence="9">The sequence shown here is derived from an EMBL/GenBank/DDBJ whole genome shotgun (WGS) entry which is preliminary data.</text>
</comment>
<dbReference type="GO" id="GO:0005886">
    <property type="term" value="C:plasma membrane"/>
    <property type="evidence" value="ECO:0007669"/>
    <property type="project" value="UniProtKB-SubCell"/>
</dbReference>
<dbReference type="PANTHER" id="PTHR10464:SF4">
    <property type="entry name" value="UREA TRANSPORTER"/>
    <property type="match status" value="1"/>
</dbReference>
<dbReference type="AlphaFoldDB" id="A0A292YNT6"/>
<keyword evidence="6 8" id="KW-0472">Membrane</keyword>
<feature type="transmembrane region" description="Helical" evidence="8">
    <location>
        <begin position="200"/>
        <end position="221"/>
    </location>
</feature>
<feature type="transmembrane region" description="Helical" evidence="8">
    <location>
        <begin position="96"/>
        <end position="115"/>
    </location>
</feature>
<feature type="transmembrane region" description="Helical" evidence="8">
    <location>
        <begin position="40"/>
        <end position="62"/>
    </location>
</feature>